<dbReference type="PROSITE" id="PS00107">
    <property type="entry name" value="PROTEIN_KINASE_ATP"/>
    <property type="match status" value="1"/>
</dbReference>
<feature type="region of interest" description="Disordered" evidence="11">
    <location>
        <begin position="145"/>
        <end position="171"/>
    </location>
</feature>
<dbReference type="PROSITE" id="PS50011">
    <property type="entry name" value="PROTEIN_KINASE_DOM"/>
    <property type="match status" value="1"/>
</dbReference>
<dbReference type="PANTHER" id="PTHR24056:SF578">
    <property type="entry name" value="CYCLIN-DEPENDENT KINASE F-2-RELATED"/>
    <property type="match status" value="1"/>
</dbReference>
<dbReference type="SMART" id="SM00220">
    <property type="entry name" value="S_TKc"/>
    <property type="match status" value="1"/>
</dbReference>
<dbReference type="EC" id="2.7.11.23" evidence="2"/>
<evidence type="ECO:0000256" key="6">
    <source>
        <dbReference type="ARBA" id="ARBA00022777"/>
    </source>
</evidence>
<feature type="region of interest" description="Disordered" evidence="11">
    <location>
        <begin position="1"/>
        <end position="28"/>
    </location>
</feature>
<gene>
    <name evidence="13" type="primary">ga31413</name>
    <name evidence="13" type="ORF">PR202_ga31413</name>
</gene>
<evidence type="ECO:0000256" key="2">
    <source>
        <dbReference type="ARBA" id="ARBA00012409"/>
    </source>
</evidence>
<evidence type="ECO:0000256" key="3">
    <source>
        <dbReference type="ARBA" id="ARBA00022553"/>
    </source>
</evidence>
<evidence type="ECO:0000256" key="5">
    <source>
        <dbReference type="ARBA" id="ARBA00022741"/>
    </source>
</evidence>
<dbReference type="Proteomes" id="UP001054889">
    <property type="component" value="Unassembled WGS sequence"/>
</dbReference>
<protein>
    <recommendedName>
        <fullName evidence="2">[RNA-polymerase]-subunit kinase</fullName>
        <ecNumber evidence="2">2.7.11.23</ecNumber>
    </recommendedName>
</protein>
<feature type="region of interest" description="Disordered" evidence="11">
    <location>
        <begin position="97"/>
        <end position="127"/>
    </location>
</feature>
<feature type="domain" description="Protein kinase" evidence="12">
    <location>
        <begin position="186"/>
        <end position="469"/>
    </location>
</feature>
<evidence type="ECO:0000256" key="1">
    <source>
        <dbReference type="ARBA" id="ARBA00006485"/>
    </source>
</evidence>
<dbReference type="PROSITE" id="PS00108">
    <property type="entry name" value="PROTEIN_KINASE_ST"/>
    <property type="match status" value="1"/>
</dbReference>
<dbReference type="GO" id="GO:0008353">
    <property type="term" value="F:RNA polymerase II CTD heptapeptide repeat kinase activity"/>
    <property type="evidence" value="ECO:0007669"/>
    <property type="project" value="UniProtKB-EC"/>
</dbReference>
<evidence type="ECO:0000256" key="11">
    <source>
        <dbReference type="SAM" id="MobiDB-lite"/>
    </source>
</evidence>
<keyword evidence="6" id="KW-0418">Kinase</keyword>
<dbReference type="GO" id="GO:0007346">
    <property type="term" value="P:regulation of mitotic cell cycle"/>
    <property type="evidence" value="ECO:0007669"/>
    <property type="project" value="TreeGrafter"/>
</dbReference>
<name>A0AAV5DPW9_ELECO</name>
<proteinExistence type="inferred from homology"/>
<dbReference type="GO" id="GO:0005524">
    <property type="term" value="F:ATP binding"/>
    <property type="evidence" value="ECO:0007669"/>
    <property type="project" value="UniProtKB-UniRule"/>
</dbReference>
<dbReference type="AlphaFoldDB" id="A0AAV5DPW9"/>
<dbReference type="EMBL" id="BQKI01000031">
    <property type="protein sequence ID" value="GJN13079.1"/>
    <property type="molecule type" value="Genomic_DNA"/>
</dbReference>
<keyword evidence="10" id="KW-0723">Serine/threonine-protein kinase</keyword>
<evidence type="ECO:0000259" key="12">
    <source>
        <dbReference type="PROSITE" id="PS50011"/>
    </source>
</evidence>
<evidence type="ECO:0000256" key="4">
    <source>
        <dbReference type="ARBA" id="ARBA00022679"/>
    </source>
</evidence>
<comment type="similarity">
    <text evidence="1">Belongs to the protein kinase superfamily. CMGC Ser/Thr protein kinase family. CDC2/CDKX subfamily.</text>
</comment>
<reference evidence="13" key="2">
    <citation type="submission" date="2021-12" db="EMBL/GenBank/DDBJ databases">
        <title>Resequencing data analysis of finger millet.</title>
        <authorList>
            <person name="Hatakeyama M."/>
            <person name="Aluri S."/>
            <person name="Balachadran M.T."/>
            <person name="Sivarajan S.R."/>
            <person name="Poveda L."/>
            <person name="Shimizu-Inatsugi R."/>
            <person name="Schlapbach R."/>
            <person name="Sreeman S.M."/>
            <person name="Shimizu K.K."/>
        </authorList>
    </citation>
    <scope>NUCLEOTIDE SEQUENCE</scope>
</reference>
<dbReference type="InterPro" id="IPR011009">
    <property type="entry name" value="Kinase-like_dom_sf"/>
</dbReference>
<dbReference type="PANTHER" id="PTHR24056">
    <property type="entry name" value="CELL DIVISION PROTEIN KINASE"/>
    <property type="match status" value="1"/>
</dbReference>
<evidence type="ECO:0000313" key="14">
    <source>
        <dbReference type="Proteomes" id="UP001054889"/>
    </source>
</evidence>
<dbReference type="Pfam" id="PF00069">
    <property type="entry name" value="Pkinase"/>
    <property type="match status" value="1"/>
</dbReference>
<reference evidence="13" key="1">
    <citation type="journal article" date="2018" name="DNA Res.">
        <title>Multiple hybrid de novo genome assembly of finger millet, an orphan allotetraploid crop.</title>
        <authorList>
            <person name="Hatakeyama M."/>
            <person name="Aluri S."/>
            <person name="Balachadran M.T."/>
            <person name="Sivarajan S.R."/>
            <person name="Patrignani A."/>
            <person name="Gruter S."/>
            <person name="Poveda L."/>
            <person name="Shimizu-Inatsugi R."/>
            <person name="Baeten J."/>
            <person name="Francoijs K.J."/>
            <person name="Nataraja K.N."/>
            <person name="Reddy Y.A.N."/>
            <person name="Phadnis S."/>
            <person name="Ravikumar R.L."/>
            <person name="Schlapbach R."/>
            <person name="Sreeman S.M."/>
            <person name="Shimizu K.K."/>
        </authorList>
    </citation>
    <scope>NUCLEOTIDE SEQUENCE</scope>
</reference>
<keyword evidence="3" id="KW-0597">Phosphoprotein</keyword>
<evidence type="ECO:0000313" key="13">
    <source>
        <dbReference type="EMBL" id="GJN13079.1"/>
    </source>
</evidence>
<dbReference type="InterPro" id="IPR017441">
    <property type="entry name" value="Protein_kinase_ATP_BS"/>
</dbReference>
<evidence type="ECO:0000256" key="8">
    <source>
        <dbReference type="ARBA" id="ARBA00049280"/>
    </source>
</evidence>
<sequence>MDALEWPPSSGKKMIAAGHMRPSSGSGTKISPSVLLLTSISASDPLCVQVDAVAAAEPPIKPNLGATASEKRGISAGEYELEAARLRRRRFRAAPVVAAEGEAPAASPTKSSPSASRNAAAPLSDRNPNISAAAASSFVLEKPDHLCSEPGATDTAKKAPPSRRAGWSPGAAAEGGALRIGSLSSYERIAVLGEGGFGTVFKAKDTRTGELVAIKSTIESPKKEEEERDGGAALLREAALLATCRGIPAVVGLREVVRGPGAEDDVHIVMDLVGPSLREMLDCRGPLTEPETRRTMRQLLTAVEAIGALGIVHGDLKPENVLIGKGPDGRVDIHVICDFGLSVFVSEPPGNIPGTLHYAAPEQLLNEECGPPVDAWALGCVMGELLTGKPLVEECCEVLQWTRTVLFFGVSDDVSLMNNGFDDSTPSKLRGSVPEEVLSPDGFDVLCGLLCYKPDDRLTPAAALQMPWFAQEEEAE</sequence>
<evidence type="ECO:0000256" key="9">
    <source>
        <dbReference type="PROSITE-ProRule" id="PRU10141"/>
    </source>
</evidence>
<dbReference type="GO" id="GO:0005634">
    <property type="term" value="C:nucleus"/>
    <property type="evidence" value="ECO:0007669"/>
    <property type="project" value="TreeGrafter"/>
</dbReference>
<dbReference type="InterPro" id="IPR050108">
    <property type="entry name" value="CDK"/>
</dbReference>
<evidence type="ECO:0000256" key="7">
    <source>
        <dbReference type="ARBA" id="ARBA00022840"/>
    </source>
</evidence>
<feature type="binding site" evidence="9">
    <location>
        <position position="223"/>
    </location>
    <ligand>
        <name>ATP</name>
        <dbReference type="ChEBI" id="CHEBI:30616"/>
    </ligand>
</feature>
<evidence type="ECO:0000256" key="10">
    <source>
        <dbReference type="RuleBase" id="RU000304"/>
    </source>
</evidence>
<dbReference type="Gene3D" id="1.10.510.10">
    <property type="entry name" value="Transferase(Phosphotransferase) domain 1"/>
    <property type="match status" value="1"/>
</dbReference>
<keyword evidence="4" id="KW-0808">Transferase</keyword>
<dbReference type="InterPro" id="IPR000719">
    <property type="entry name" value="Prot_kinase_dom"/>
</dbReference>
<organism evidence="13 14">
    <name type="scientific">Eleusine coracana subsp. coracana</name>
    <dbReference type="NCBI Taxonomy" id="191504"/>
    <lineage>
        <taxon>Eukaryota</taxon>
        <taxon>Viridiplantae</taxon>
        <taxon>Streptophyta</taxon>
        <taxon>Embryophyta</taxon>
        <taxon>Tracheophyta</taxon>
        <taxon>Spermatophyta</taxon>
        <taxon>Magnoliopsida</taxon>
        <taxon>Liliopsida</taxon>
        <taxon>Poales</taxon>
        <taxon>Poaceae</taxon>
        <taxon>PACMAD clade</taxon>
        <taxon>Chloridoideae</taxon>
        <taxon>Cynodonteae</taxon>
        <taxon>Eleusininae</taxon>
        <taxon>Eleusine</taxon>
    </lineage>
</organism>
<dbReference type="InterPro" id="IPR008271">
    <property type="entry name" value="Ser/Thr_kinase_AS"/>
</dbReference>
<keyword evidence="5 9" id="KW-0547">Nucleotide-binding</keyword>
<comment type="catalytic activity">
    <reaction evidence="8">
        <text>[DNA-directed RNA polymerase] + ATP = phospho-[DNA-directed RNA polymerase] + ADP + H(+)</text>
        <dbReference type="Rhea" id="RHEA:10216"/>
        <dbReference type="Rhea" id="RHEA-COMP:11321"/>
        <dbReference type="Rhea" id="RHEA-COMP:11322"/>
        <dbReference type="ChEBI" id="CHEBI:15378"/>
        <dbReference type="ChEBI" id="CHEBI:30616"/>
        <dbReference type="ChEBI" id="CHEBI:43176"/>
        <dbReference type="ChEBI" id="CHEBI:68546"/>
        <dbReference type="ChEBI" id="CHEBI:456216"/>
        <dbReference type="EC" id="2.7.11.23"/>
    </reaction>
</comment>
<keyword evidence="14" id="KW-1185">Reference proteome</keyword>
<dbReference type="Gene3D" id="3.30.200.20">
    <property type="entry name" value="Phosphorylase Kinase, domain 1"/>
    <property type="match status" value="1"/>
</dbReference>
<accession>A0AAV5DPW9</accession>
<comment type="caution">
    <text evidence="13">The sequence shown here is derived from an EMBL/GenBank/DDBJ whole genome shotgun (WGS) entry which is preliminary data.</text>
</comment>
<feature type="compositionally biased region" description="Low complexity" evidence="11">
    <location>
        <begin position="97"/>
        <end position="124"/>
    </location>
</feature>
<dbReference type="SUPFAM" id="SSF56112">
    <property type="entry name" value="Protein kinase-like (PK-like)"/>
    <property type="match status" value="1"/>
</dbReference>
<keyword evidence="7 9" id="KW-0067">ATP-binding</keyword>